<feature type="transmembrane region" description="Helical" evidence="9">
    <location>
        <begin position="161"/>
        <end position="180"/>
    </location>
</feature>
<evidence type="ECO:0000313" key="11">
    <source>
        <dbReference type="EMBL" id="MBB5517056.1"/>
    </source>
</evidence>
<reference evidence="11 12" key="1">
    <citation type="submission" date="2020-08" db="EMBL/GenBank/DDBJ databases">
        <title>Genomic Encyclopedia of Type Strains, Phase IV (KMG-IV): sequencing the most valuable type-strain genomes for metagenomic binning, comparative biology and taxonomic classification.</title>
        <authorList>
            <person name="Goeker M."/>
        </authorList>
    </citation>
    <scope>NUCLEOTIDE SEQUENCE [LARGE SCALE GENOMIC DNA]</scope>
    <source>
        <strain evidence="11 12">DSM 103377</strain>
    </source>
</reference>
<dbReference type="SUPFAM" id="SSF55874">
    <property type="entry name" value="ATPase domain of HSP90 chaperone/DNA topoisomerase II/histidine kinase"/>
    <property type="match status" value="1"/>
</dbReference>
<dbReference type="InterPro" id="IPR003594">
    <property type="entry name" value="HATPase_dom"/>
</dbReference>
<keyword evidence="5" id="KW-0547">Nucleotide-binding</keyword>
<keyword evidence="6 11" id="KW-0418">Kinase</keyword>
<evidence type="ECO:0000256" key="4">
    <source>
        <dbReference type="ARBA" id="ARBA00022679"/>
    </source>
</evidence>
<evidence type="ECO:0000256" key="2">
    <source>
        <dbReference type="ARBA" id="ARBA00012438"/>
    </source>
</evidence>
<dbReference type="GO" id="GO:0000155">
    <property type="term" value="F:phosphorelay sensor kinase activity"/>
    <property type="evidence" value="ECO:0007669"/>
    <property type="project" value="InterPro"/>
</dbReference>
<keyword evidence="9" id="KW-1133">Transmembrane helix</keyword>
<keyword evidence="8" id="KW-0902">Two-component regulatory system</keyword>
<accession>A0A840X5I9</accession>
<feature type="domain" description="Histidine kinase" evidence="10">
    <location>
        <begin position="251"/>
        <end position="460"/>
    </location>
</feature>
<comment type="caution">
    <text evidence="11">The sequence shown here is derived from an EMBL/GenBank/DDBJ whole genome shotgun (WGS) entry which is preliminary data.</text>
</comment>
<dbReference type="Pfam" id="PF02518">
    <property type="entry name" value="HATPase_c"/>
    <property type="match status" value="1"/>
</dbReference>
<dbReference type="CDD" id="cd00075">
    <property type="entry name" value="HATPase"/>
    <property type="match status" value="1"/>
</dbReference>
<dbReference type="Proteomes" id="UP000553766">
    <property type="component" value="Unassembled WGS sequence"/>
</dbReference>
<dbReference type="PANTHER" id="PTHR43065:SF10">
    <property type="entry name" value="PEROXIDE STRESS-ACTIVATED HISTIDINE KINASE MAK3"/>
    <property type="match status" value="1"/>
</dbReference>
<comment type="catalytic activity">
    <reaction evidence="1">
        <text>ATP + protein L-histidine = ADP + protein N-phospho-L-histidine.</text>
        <dbReference type="EC" id="2.7.13.3"/>
    </reaction>
</comment>
<dbReference type="RefSeq" id="WP_184013013.1">
    <property type="nucleotide sequence ID" value="NZ_JACIJS010000012.1"/>
</dbReference>
<dbReference type="PROSITE" id="PS50109">
    <property type="entry name" value="HIS_KIN"/>
    <property type="match status" value="1"/>
</dbReference>
<dbReference type="SUPFAM" id="SSF47384">
    <property type="entry name" value="Homodimeric domain of signal transducing histidine kinase"/>
    <property type="match status" value="1"/>
</dbReference>
<evidence type="ECO:0000256" key="7">
    <source>
        <dbReference type="ARBA" id="ARBA00022840"/>
    </source>
</evidence>
<name>A0A840X5I9_9RHOB</name>
<gene>
    <name evidence="11" type="ORF">FHS89_003100</name>
</gene>
<proteinExistence type="predicted"/>
<dbReference type="EC" id="2.7.13.3" evidence="2"/>
<feature type="transmembrane region" description="Helical" evidence="9">
    <location>
        <begin position="6"/>
        <end position="31"/>
    </location>
</feature>
<keyword evidence="4" id="KW-0808">Transferase</keyword>
<dbReference type="PRINTS" id="PR00344">
    <property type="entry name" value="BCTRLSENSOR"/>
</dbReference>
<dbReference type="GO" id="GO:0005524">
    <property type="term" value="F:ATP binding"/>
    <property type="evidence" value="ECO:0007669"/>
    <property type="project" value="UniProtKB-KW"/>
</dbReference>
<keyword evidence="3" id="KW-0597">Phosphoprotein</keyword>
<evidence type="ECO:0000256" key="6">
    <source>
        <dbReference type="ARBA" id="ARBA00022777"/>
    </source>
</evidence>
<dbReference type="InterPro" id="IPR005467">
    <property type="entry name" value="His_kinase_dom"/>
</dbReference>
<dbReference type="InterPro" id="IPR036097">
    <property type="entry name" value="HisK_dim/P_sf"/>
</dbReference>
<dbReference type="Gene3D" id="1.10.287.130">
    <property type="match status" value="1"/>
</dbReference>
<evidence type="ECO:0000313" key="12">
    <source>
        <dbReference type="Proteomes" id="UP000553766"/>
    </source>
</evidence>
<dbReference type="InterPro" id="IPR036890">
    <property type="entry name" value="HATPase_C_sf"/>
</dbReference>
<keyword evidence="9" id="KW-0812">Transmembrane</keyword>
<sequence length="475" mass="52096">MRFNSLSGRLLLLTVIFVMIAEVLIFVPSIARFRADYLQERLERAQIASLALLATPNDMVAPQLEAELLDNADVMNIVLRRNAVRELVLAAPMPRPVDATYDLRTATPFELIMDAMDTLLRTEEREIRVIGQPVRGGGIDIEITLREWPLRMALIDYGLRILYLSLFISAVTATLLFIAVRRFITKPIDRVVVHMTGFRDNPEDARHLIEPQSSVVELQEAETALRVMQERILAALREKERLAALGSAVAKISHDLRNMLTTAQLVADRLERSEDPAVKRSAPKLVGAISRAVNLCEATLAYGRSEEPEPEKRRVTLFTVAAEVMDAEGLADDVGIAFENKVDPAVLIDADPEQLHRILQNLIRNARQAFKAGHADARISVACEQTAETTAVIVSDTGPGIPNKALEHLFTPFQGSQRRGGTGLGLAIAAELVRGHGGALELVGSTSAGTTFRISFPRCDDLIAPSGEISPLQTG</sequence>
<evidence type="ECO:0000256" key="9">
    <source>
        <dbReference type="SAM" id="Phobius"/>
    </source>
</evidence>
<keyword evidence="7" id="KW-0067">ATP-binding</keyword>
<evidence type="ECO:0000256" key="8">
    <source>
        <dbReference type="ARBA" id="ARBA00023012"/>
    </source>
</evidence>
<dbReference type="InterPro" id="IPR004358">
    <property type="entry name" value="Sig_transdc_His_kin-like_C"/>
</dbReference>
<organism evidence="11 12">
    <name type="scientific">Rubricella aquisinus</name>
    <dbReference type="NCBI Taxonomy" id="2028108"/>
    <lineage>
        <taxon>Bacteria</taxon>
        <taxon>Pseudomonadati</taxon>
        <taxon>Pseudomonadota</taxon>
        <taxon>Alphaproteobacteria</taxon>
        <taxon>Rhodobacterales</taxon>
        <taxon>Paracoccaceae</taxon>
        <taxon>Rubricella</taxon>
    </lineage>
</organism>
<keyword evidence="12" id="KW-1185">Reference proteome</keyword>
<dbReference type="SMART" id="SM00388">
    <property type="entry name" value="HisKA"/>
    <property type="match status" value="1"/>
</dbReference>
<dbReference type="InterPro" id="IPR003661">
    <property type="entry name" value="HisK_dim/P_dom"/>
</dbReference>
<evidence type="ECO:0000256" key="5">
    <source>
        <dbReference type="ARBA" id="ARBA00022741"/>
    </source>
</evidence>
<dbReference type="Gene3D" id="3.30.565.10">
    <property type="entry name" value="Histidine kinase-like ATPase, C-terminal domain"/>
    <property type="match status" value="1"/>
</dbReference>
<dbReference type="SMART" id="SM00387">
    <property type="entry name" value="HATPase_c"/>
    <property type="match status" value="1"/>
</dbReference>
<evidence type="ECO:0000256" key="1">
    <source>
        <dbReference type="ARBA" id="ARBA00000085"/>
    </source>
</evidence>
<evidence type="ECO:0000259" key="10">
    <source>
        <dbReference type="PROSITE" id="PS50109"/>
    </source>
</evidence>
<dbReference type="PANTHER" id="PTHR43065">
    <property type="entry name" value="SENSOR HISTIDINE KINASE"/>
    <property type="match status" value="1"/>
</dbReference>
<dbReference type="AlphaFoldDB" id="A0A840X5I9"/>
<keyword evidence="9" id="KW-0472">Membrane</keyword>
<evidence type="ECO:0000256" key="3">
    <source>
        <dbReference type="ARBA" id="ARBA00022553"/>
    </source>
</evidence>
<protein>
    <recommendedName>
        <fullName evidence="2">histidine kinase</fullName>
        <ecNumber evidence="2">2.7.13.3</ecNumber>
    </recommendedName>
</protein>
<dbReference type="EMBL" id="JACIJS010000012">
    <property type="protein sequence ID" value="MBB5517056.1"/>
    <property type="molecule type" value="Genomic_DNA"/>
</dbReference>